<dbReference type="PANTHER" id="PTHR32309">
    <property type="entry name" value="TYROSINE-PROTEIN KINASE"/>
    <property type="match status" value="1"/>
</dbReference>
<evidence type="ECO:0000256" key="2">
    <source>
        <dbReference type="SAM" id="Phobius"/>
    </source>
</evidence>
<organism evidence="3 4">
    <name type="scientific">Deefgea salmonis</name>
    <dbReference type="NCBI Taxonomy" id="2875502"/>
    <lineage>
        <taxon>Bacteria</taxon>
        <taxon>Pseudomonadati</taxon>
        <taxon>Pseudomonadota</taxon>
        <taxon>Betaproteobacteria</taxon>
        <taxon>Neisseriales</taxon>
        <taxon>Chitinibacteraceae</taxon>
        <taxon>Deefgea</taxon>
    </lineage>
</organism>
<reference evidence="3 4" key="1">
    <citation type="submission" date="2021-10" db="EMBL/GenBank/DDBJ databases">
        <authorList>
            <person name="Chen M."/>
        </authorList>
    </citation>
    <scope>NUCLEOTIDE SEQUENCE [LARGE SCALE GENOMIC DNA]</scope>
    <source>
        <strain evidence="3 4">H3-26</strain>
    </source>
</reference>
<dbReference type="RefSeq" id="WP_226765080.1">
    <property type="nucleotide sequence ID" value="NZ_JAJAWG010000013.1"/>
</dbReference>
<feature type="transmembrane region" description="Helical" evidence="2">
    <location>
        <begin position="28"/>
        <end position="47"/>
    </location>
</feature>
<gene>
    <name evidence="3" type="ORF">LG219_14040</name>
</gene>
<feature type="coiled-coil region" evidence="1">
    <location>
        <begin position="194"/>
        <end position="221"/>
    </location>
</feature>
<accession>A0ABS8BNT5</accession>
<evidence type="ECO:0000313" key="4">
    <source>
        <dbReference type="Proteomes" id="UP001198034"/>
    </source>
</evidence>
<dbReference type="InterPro" id="IPR050445">
    <property type="entry name" value="Bact_polysacc_biosynth/exp"/>
</dbReference>
<keyword evidence="2" id="KW-0812">Transmembrane</keyword>
<name>A0ABS8BNT5_9NEIS</name>
<feature type="transmembrane region" description="Helical" evidence="2">
    <location>
        <begin position="356"/>
        <end position="377"/>
    </location>
</feature>
<keyword evidence="1" id="KW-0175">Coiled coil</keyword>
<dbReference type="EMBL" id="JAJAWG010000013">
    <property type="protein sequence ID" value="MCB5197381.1"/>
    <property type="molecule type" value="Genomic_DNA"/>
</dbReference>
<proteinExistence type="predicted"/>
<keyword evidence="2" id="KW-1133">Transmembrane helix</keyword>
<sequence length="382" mass="42799">MRLESEVKYSGSSVFKNIKHRYAKSNKLFLITVIVPTIVSIIYFGFITSDVYVSESRFVVRSPQRQSVSGLGALLQGAGFSRAQDDTYTVNDYIVSRDALKKLNNNLKISTMYASNEIDLFSRFAPFGIDNDFETLHKFFQKHVALNTDSSSAISVLKVSAYKAEDAQKINTMLLNVSEELINQLNERGRNDMIRFASNEVEAAEKKVKSAALALSKYRNDKVVFDPERQSAAQLQLISKLQDELISTKTMLAQVKNITPDNPQITTIANKVNILQSEIDQQMAKVAGSGSSLSNKSADFERLSLDRIFAEKQLAAALTSLEQARNEAQRKQLYLERIVQPHQPDVAVEPKRLRSIITTIILGLITWGVFSILIAGVREHKD</sequence>
<evidence type="ECO:0000256" key="1">
    <source>
        <dbReference type="SAM" id="Coils"/>
    </source>
</evidence>
<protein>
    <submittedName>
        <fullName evidence="3">Capsule biosynthesis protein</fullName>
    </submittedName>
</protein>
<keyword evidence="4" id="KW-1185">Reference proteome</keyword>
<keyword evidence="2" id="KW-0472">Membrane</keyword>
<evidence type="ECO:0000313" key="3">
    <source>
        <dbReference type="EMBL" id="MCB5197381.1"/>
    </source>
</evidence>
<dbReference type="PANTHER" id="PTHR32309:SF13">
    <property type="entry name" value="FERRIC ENTEROBACTIN TRANSPORT PROTEIN FEPE"/>
    <property type="match status" value="1"/>
</dbReference>
<comment type="caution">
    <text evidence="3">The sequence shown here is derived from an EMBL/GenBank/DDBJ whole genome shotgun (WGS) entry which is preliminary data.</text>
</comment>
<dbReference type="Proteomes" id="UP001198034">
    <property type="component" value="Unassembled WGS sequence"/>
</dbReference>